<protein>
    <submittedName>
        <fullName evidence="1">Uncharacterized protein</fullName>
    </submittedName>
</protein>
<comment type="caution">
    <text evidence="1">The sequence shown here is derived from an EMBL/GenBank/DDBJ whole genome shotgun (WGS) entry which is preliminary data.</text>
</comment>
<dbReference type="Proteomes" id="UP001281761">
    <property type="component" value="Unassembled WGS sequence"/>
</dbReference>
<accession>A0ABQ9WTD4</accession>
<evidence type="ECO:0000313" key="1">
    <source>
        <dbReference type="EMBL" id="KAK2942583.1"/>
    </source>
</evidence>
<proteinExistence type="predicted"/>
<reference evidence="1 2" key="1">
    <citation type="journal article" date="2022" name="bioRxiv">
        <title>Genomics of Preaxostyla Flagellates Illuminates Evolutionary Transitions and the Path Towards Mitochondrial Loss.</title>
        <authorList>
            <person name="Novak L.V.F."/>
            <person name="Treitli S.C."/>
            <person name="Pyrih J."/>
            <person name="Halakuc P."/>
            <person name="Pipaliya S.V."/>
            <person name="Vacek V."/>
            <person name="Brzon O."/>
            <person name="Soukal P."/>
            <person name="Eme L."/>
            <person name="Dacks J.B."/>
            <person name="Karnkowska A."/>
            <person name="Elias M."/>
            <person name="Hampl V."/>
        </authorList>
    </citation>
    <scope>NUCLEOTIDE SEQUENCE [LARGE SCALE GENOMIC DNA]</scope>
    <source>
        <strain evidence="1">NAU3</strain>
        <tissue evidence="1">Gut</tissue>
    </source>
</reference>
<evidence type="ECO:0000313" key="2">
    <source>
        <dbReference type="Proteomes" id="UP001281761"/>
    </source>
</evidence>
<gene>
    <name evidence="1" type="ORF">BLNAU_22500</name>
</gene>
<name>A0ABQ9WTD4_9EUKA</name>
<keyword evidence="2" id="KW-1185">Reference proteome</keyword>
<organism evidence="1 2">
    <name type="scientific">Blattamonas nauphoetae</name>
    <dbReference type="NCBI Taxonomy" id="2049346"/>
    <lineage>
        <taxon>Eukaryota</taxon>
        <taxon>Metamonada</taxon>
        <taxon>Preaxostyla</taxon>
        <taxon>Oxymonadida</taxon>
        <taxon>Blattamonas</taxon>
    </lineage>
</organism>
<dbReference type="EMBL" id="JARBJD010000398">
    <property type="protein sequence ID" value="KAK2942583.1"/>
    <property type="molecule type" value="Genomic_DNA"/>
</dbReference>
<sequence length="206" mass="23548">MLSTPHLRDLSVIGDQGMLKVILAIFQCCIRLAFPDIIPYLCTTSDIFPESIRAVVLHEVFMPMELSIVQISSNCHLSSWIGEYTDTFRLLIAIFDLSASHQPTLNFLCSSHIPMIYQSLFSQVEHERNNSFIIWLMSSTISKWKSNGSKTWRRGRILLQTLEQEGVRDEIELTLQQEKSSKSGKDVMTDSLWLINRLGMNSPLPE</sequence>